<keyword evidence="6 7" id="KW-0961">Cell wall biogenesis/degradation</keyword>
<dbReference type="AlphaFoldDB" id="A0A1H2VAK2"/>
<sequence length="347" mass="40005">MKWLKRILYTLVLFAAWSVLVYFYVDHSLSSPKRDQPVPIEIKRGVSSTKIGEMLEKQGLIRNHWLFSAYAYLTGKAKGLQAGVYEIPPNYDINGILDLITRGKQNVYTVTIPEGFTVEQIATTIDNKGYVSKEDFLKAVEQRNYKYPFLKEISENPKRKYRLEGYLFPTTYNIPKNAPARSIVNLMLGQFQTRMNTKAIMDELKEKDITFDEWITIASLVEREGQVKAELPRISGVIYNRMKRKMPLQVDASVQYARGKHTSRLLYKDLKVKSPYNTYKVKGLPPGPIASPGKSAMNAAIRPEKNQYLYYVTKKDGTREHYFARTYKQQESNIKKSKTSRPQGNTK</sequence>
<evidence type="ECO:0000256" key="1">
    <source>
        <dbReference type="ARBA" id="ARBA00022475"/>
    </source>
</evidence>
<organism evidence="9 10">
    <name type="scientific">Marininema mesophilum</name>
    <dbReference type="NCBI Taxonomy" id="1048340"/>
    <lineage>
        <taxon>Bacteria</taxon>
        <taxon>Bacillati</taxon>
        <taxon>Bacillota</taxon>
        <taxon>Bacilli</taxon>
        <taxon>Bacillales</taxon>
        <taxon>Thermoactinomycetaceae</taxon>
        <taxon>Marininema</taxon>
    </lineage>
</organism>
<keyword evidence="5 7" id="KW-0456">Lyase</keyword>
<evidence type="ECO:0000256" key="8">
    <source>
        <dbReference type="SAM" id="MobiDB-lite"/>
    </source>
</evidence>
<feature type="region of interest" description="Disordered" evidence="8">
    <location>
        <begin position="326"/>
        <end position="347"/>
    </location>
</feature>
<evidence type="ECO:0000256" key="5">
    <source>
        <dbReference type="ARBA" id="ARBA00023239"/>
    </source>
</evidence>
<evidence type="ECO:0000256" key="6">
    <source>
        <dbReference type="ARBA" id="ARBA00023316"/>
    </source>
</evidence>
<dbReference type="GO" id="GO:0071555">
    <property type="term" value="P:cell wall organization"/>
    <property type="evidence" value="ECO:0007669"/>
    <property type="project" value="UniProtKB-KW"/>
</dbReference>
<comment type="similarity">
    <text evidence="7">Belongs to the transglycosylase MltG family.</text>
</comment>
<dbReference type="GO" id="GO:0009252">
    <property type="term" value="P:peptidoglycan biosynthetic process"/>
    <property type="evidence" value="ECO:0007669"/>
    <property type="project" value="UniProtKB-UniRule"/>
</dbReference>
<dbReference type="GO" id="GO:0008932">
    <property type="term" value="F:lytic endotransglycosylase activity"/>
    <property type="evidence" value="ECO:0007669"/>
    <property type="project" value="UniProtKB-UniRule"/>
</dbReference>
<dbReference type="RefSeq" id="WP_091737915.1">
    <property type="nucleotide sequence ID" value="NZ_FNNQ01000005.1"/>
</dbReference>
<dbReference type="EMBL" id="FNNQ01000005">
    <property type="protein sequence ID" value="SDW65366.1"/>
    <property type="molecule type" value="Genomic_DNA"/>
</dbReference>
<keyword evidence="10" id="KW-1185">Reference proteome</keyword>
<keyword evidence="3 7" id="KW-1133">Transmembrane helix</keyword>
<accession>A0A1H2VAK2</accession>
<dbReference type="Gene3D" id="3.30.1490.480">
    <property type="entry name" value="Endolytic murein transglycosylase"/>
    <property type="match status" value="1"/>
</dbReference>
<dbReference type="EC" id="4.2.2.29" evidence="7"/>
<evidence type="ECO:0000256" key="2">
    <source>
        <dbReference type="ARBA" id="ARBA00022692"/>
    </source>
</evidence>
<evidence type="ECO:0000256" key="4">
    <source>
        <dbReference type="ARBA" id="ARBA00023136"/>
    </source>
</evidence>
<comment type="function">
    <text evidence="7">Functions as a peptidoglycan terminase that cleaves nascent peptidoglycan strands endolytically to terminate their elongation.</text>
</comment>
<name>A0A1H2VAK2_9BACL</name>
<dbReference type="NCBIfam" id="TIGR00247">
    <property type="entry name" value="endolytic transglycosylase MltG"/>
    <property type="match status" value="1"/>
</dbReference>
<dbReference type="PANTHER" id="PTHR30518">
    <property type="entry name" value="ENDOLYTIC MUREIN TRANSGLYCOSYLASE"/>
    <property type="match status" value="1"/>
</dbReference>
<keyword evidence="1 7" id="KW-1003">Cell membrane</keyword>
<evidence type="ECO:0000256" key="7">
    <source>
        <dbReference type="HAMAP-Rule" id="MF_02065"/>
    </source>
</evidence>
<proteinExistence type="inferred from homology"/>
<dbReference type="STRING" id="1048340.SAMN05444487_10543"/>
<dbReference type="InterPro" id="IPR003770">
    <property type="entry name" value="MLTG-like"/>
</dbReference>
<comment type="catalytic activity">
    <reaction evidence="7">
        <text>a peptidoglycan chain = a peptidoglycan chain with N-acetyl-1,6-anhydromuramyl-[peptide] at the reducing end + a peptidoglycan chain with N-acetylglucosamine at the non-reducing end.</text>
        <dbReference type="EC" id="4.2.2.29"/>
    </reaction>
</comment>
<keyword evidence="4 7" id="KW-0472">Membrane</keyword>
<evidence type="ECO:0000313" key="10">
    <source>
        <dbReference type="Proteomes" id="UP000198534"/>
    </source>
</evidence>
<keyword evidence="2 7" id="KW-0812">Transmembrane</keyword>
<dbReference type="HAMAP" id="MF_02065">
    <property type="entry name" value="MltG"/>
    <property type="match status" value="1"/>
</dbReference>
<dbReference type="OrthoDB" id="9814591at2"/>
<gene>
    <name evidence="7" type="primary">mltG</name>
    <name evidence="9" type="ORF">SAMN05444487_10543</name>
</gene>
<dbReference type="PANTHER" id="PTHR30518:SF2">
    <property type="entry name" value="ENDOLYTIC MUREIN TRANSGLYCOSYLASE"/>
    <property type="match status" value="1"/>
</dbReference>
<feature type="transmembrane region" description="Helical" evidence="7">
    <location>
        <begin position="7"/>
        <end position="25"/>
    </location>
</feature>
<evidence type="ECO:0000313" key="9">
    <source>
        <dbReference type="EMBL" id="SDW65366.1"/>
    </source>
</evidence>
<feature type="site" description="Important for catalytic activity" evidence="7">
    <location>
        <position position="224"/>
    </location>
</feature>
<comment type="subcellular location">
    <subcellularLocation>
        <location evidence="7">Cell membrane</location>
        <topology evidence="7">Single-pass membrane protein</topology>
    </subcellularLocation>
</comment>
<dbReference type="GO" id="GO:0005886">
    <property type="term" value="C:plasma membrane"/>
    <property type="evidence" value="ECO:0007669"/>
    <property type="project" value="UniProtKB-SubCell"/>
</dbReference>
<dbReference type="Pfam" id="PF02618">
    <property type="entry name" value="YceG"/>
    <property type="match status" value="1"/>
</dbReference>
<evidence type="ECO:0000256" key="3">
    <source>
        <dbReference type="ARBA" id="ARBA00022989"/>
    </source>
</evidence>
<dbReference type="CDD" id="cd08010">
    <property type="entry name" value="MltG_like"/>
    <property type="match status" value="1"/>
</dbReference>
<reference evidence="9 10" key="1">
    <citation type="submission" date="2016-10" db="EMBL/GenBank/DDBJ databases">
        <authorList>
            <person name="de Groot N.N."/>
        </authorList>
    </citation>
    <scope>NUCLEOTIDE SEQUENCE [LARGE SCALE GENOMIC DNA]</scope>
    <source>
        <strain evidence="9 10">DSM 45610</strain>
    </source>
</reference>
<protein>
    <recommendedName>
        <fullName evidence="7">Endolytic murein transglycosylase</fullName>
        <ecNumber evidence="7">4.2.2.29</ecNumber>
    </recommendedName>
    <alternativeName>
        <fullName evidence="7">Peptidoglycan lytic transglycosylase</fullName>
    </alternativeName>
    <alternativeName>
        <fullName evidence="7">Peptidoglycan polymerization terminase</fullName>
    </alternativeName>
</protein>
<dbReference type="Proteomes" id="UP000198534">
    <property type="component" value="Unassembled WGS sequence"/>
</dbReference>